<evidence type="ECO:0000256" key="5">
    <source>
        <dbReference type="SAM" id="MobiDB-lite"/>
    </source>
</evidence>
<feature type="transmembrane region" description="Helical" evidence="6">
    <location>
        <begin position="76"/>
        <end position="97"/>
    </location>
</feature>
<feature type="region of interest" description="Disordered" evidence="5">
    <location>
        <begin position="179"/>
        <end position="202"/>
    </location>
</feature>
<feature type="region of interest" description="Disordered" evidence="5">
    <location>
        <begin position="251"/>
        <end position="275"/>
    </location>
</feature>
<feature type="transmembrane region" description="Helical" evidence="6">
    <location>
        <begin position="363"/>
        <end position="383"/>
    </location>
</feature>
<evidence type="ECO:0000313" key="7">
    <source>
        <dbReference type="EMBL" id="KIM70838.1"/>
    </source>
</evidence>
<dbReference type="Proteomes" id="UP000053989">
    <property type="component" value="Unassembled WGS sequence"/>
</dbReference>
<evidence type="ECO:0000256" key="3">
    <source>
        <dbReference type="ARBA" id="ARBA00022989"/>
    </source>
</evidence>
<dbReference type="GO" id="GO:0005783">
    <property type="term" value="C:endoplasmic reticulum"/>
    <property type="evidence" value="ECO:0007669"/>
    <property type="project" value="TreeGrafter"/>
</dbReference>
<sequence>MHIAGTPILPLLFTVFQAIAQVFLVCLAGYYLARKDIADKRTQKALNHINVFLFTPALLFSKVAFFLTLAKLRELWVIPLFFVFISALSGLVANVLARIWRLKASQRHFATAASMFMNSNSLPIALVQSLVATVHGLKWGQDDDKNAMFGRALTYLVVFSTLGMMLRWSYGVQLLAQANESEEPEDTPVLPPGAHHDYRGDTASTGRLVHYQDEFDQTKTWTNQEGDAHPRSHVRSHPHQRHALHVPPAVLGDELTDSTPSQTPSDSDLETDSDETLASRGLVAWRAPSHLSPVSHASTSSPTLGAASHKFSLHPLAILAFLRRTIPMPPPPLLASLVALVCTVPVLQTLLKSSVMVPVRGALESAGGCSVPLTLVVLGGWFWEDDGSSGKDKCGEQNADADGKGKSVPRVVVSGAGEANADMNGSASVSRRRSLTQEGLEEAAQGRGLGHAQGNGVDVSRSPSLTSLFSVLHGMWRMQPVKPRKGAIHLPDDEDIEQGRGQGGDTDEDVDTEVEGRPSSSASSLRARRKMKQAGPDEDVDSIGGVDAPTQKANQPPEGETLTVILTLVARMVIVPLLVLPLIAYIKVRSEGDEGAIQVFDDPVFILSSILLVASPPALTLAQITQKAAAKTKSSAPTVRRRDSMKSLSDSTNSPFERLLSRTVFWSYCVLTPPVTIVCVLAGMMIIAM</sequence>
<comment type="subcellular location">
    <subcellularLocation>
        <location evidence="1">Membrane</location>
        <topology evidence="1">Multi-pass membrane protein</topology>
    </subcellularLocation>
</comment>
<dbReference type="STRING" id="1036808.A0A0C3AAN0"/>
<proteinExistence type="predicted"/>
<feature type="region of interest" description="Disordered" evidence="5">
    <location>
        <begin position="222"/>
        <end position="241"/>
    </location>
</feature>
<feature type="transmembrane region" description="Helical" evidence="6">
    <location>
        <begin position="665"/>
        <end position="688"/>
    </location>
</feature>
<reference evidence="8" key="2">
    <citation type="submission" date="2015-01" db="EMBL/GenBank/DDBJ databases">
        <title>Evolutionary Origins and Diversification of the Mycorrhizal Mutualists.</title>
        <authorList>
            <consortium name="DOE Joint Genome Institute"/>
            <consortium name="Mycorrhizal Genomics Consortium"/>
            <person name="Kohler A."/>
            <person name="Kuo A."/>
            <person name="Nagy L.G."/>
            <person name="Floudas D."/>
            <person name="Copeland A."/>
            <person name="Barry K.W."/>
            <person name="Cichocki N."/>
            <person name="Veneault-Fourrey C."/>
            <person name="LaButti K."/>
            <person name="Lindquist E.A."/>
            <person name="Lipzen A."/>
            <person name="Lundell T."/>
            <person name="Morin E."/>
            <person name="Murat C."/>
            <person name="Riley R."/>
            <person name="Ohm R."/>
            <person name="Sun H."/>
            <person name="Tunlid A."/>
            <person name="Henrissat B."/>
            <person name="Grigoriev I.V."/>
            <person name="Hibbett D.S."/>
            <person name="Martin F."/>
        </authorList>
    </citation>
    <scope>NUCLEOTIDE SEQUENCE [LARGE SCALE GENOMIC DNA]</scope>
    <source>
        <strain evidence="8">Foug A</strain>
    </source>
</reference>
<dbReference type="GO" id="GO:0055085">
    <property type="term" value="P:transmembrane transport"/>
    <property type="evidence" value="ECO:0007669"/>
    <property type="project" value="InterPro"/>
</dbReference>
<protein>
    <recommendedName>
        <fullName evidence="9">Auxin efflux carrier</fullName>
    </recommendedName>
</protein>
<evidence type="ECO:0000256" key="6">
    <source>
        <dbReference type="SAM" id="Phobius"/>
    </source>
</evidence>
<dbReference type="AlphaFoldDB" id="A0A0C3AAN0"/>
<dbReference type="FunCoup" id="A0A0C3AAN0">
    <property type="interactions" value="30"/>
</dbReference>
<feature type="transmembrane region" description="Helical" evidence="6">
    <location>
        <begin position="562"/>
        <end position="584"/>
    </location>
</feature>
<dbReference type="Pfam" id="PF03547">
    <property type="entry name" value="Mem_trans"/>
    <property type="match status" value="1"/>
</dbReference>
<feature type="region of interest" description="Disordered" evidence="5">
    <location>
        <begin position="417"/>
        <end position="462"/>
    </location>
</feature>
<dbReference type="OrthoDB" id="2499604at2759"/>
<reference evidence="7 8" key="1">
    <citation type="submission" date="2014-04" db="EMBL/GenBank/DDBJ databases">
        <authorList>
            <consortium name="DOE Joint Genome Institute"/>
            <person name="Kuo A."/>
            <person name="Kohler A."/>
            <person name="Nagy L.G."/>
            <person name="Floudas D."/>
            <person name="Copeland A."/>
            <person name="Barry K.W."/>
            <person name="Cichocki N."/>
            <person name="Veneault-Fourrey C."/>
            <person name="LaButti K."/>
            <person name="Lindquist E.A."/>
            <person name="Lipzen A."/>
            <person name="Lundell T."/>
            <person name="Morin E."/>
            <person name="Murat C."/>
            <person name="Sun H."/>
            <person name="Tunlid A."/>
            <person name="Henrissat B."/>
            <person name="Grigoriev I.V."/>
            <person name="Hibbett D.S."/>
            <person name="Martin F."/>
            <person name="Nordberg H.P."/>
            <person name="Cantor M.N."/>
            <person name="Hua S.X."/>
        </authorList>
    </citation>
    <scope>NUCLEOTIDE SEQUENCE [LARGE SCALE GENOMIC DNA]</scope>
    <source>
        <strain evidence="7 8">Foug A</strain>
    </source>
</reference>
<keyword evidence="2 6" id="KW-0812">Transmembrane</keyword>
<feature type="transmembrane region" description="Helical" evidence="6">
    <location>
        <begin position="45"/>
        <end position="70"/>
    </location>
</feature>
<accession>A0A0C3AAN0</accession>
<feature type="region of interest" description="Disordered" evidence="5">
    <location>
        <begin position="632"/>
        <end position="653"/>
    </location>
</feature>
<keyword evidence="8" id="KW-1185">Reference proteome</keyword>
<evidence type="ECO:0000313" key="8">
    <source>
        <dbReference type="Proteomes" id="UP000053989"/>
    </source>
</evidence>
<dbReference type="GO" id="GO:0016020">
    <property type="term" value="C:membrane"/>
    <property type="evidence" value="ECO:0007669"/>
    <property type="project" value="UniProtKB-SubCell"/>
</dbReference>
<evidence type="ECO:0000256" key="1">
    <source>
        <dbReference type="ARBA" id="ARBA00004141"/>
    </source>
</evidence>
<feature type="transmembrane region" description="Helical" evidence="6">
    <location>
        <begin position="333"/>
        <end position="351"/>
    </location>
</feature>
<organism evidence="7 8">
    <name type="scientific">Scleroderma citrinum Foug A</name>
    <dbReference type="NCBI Taxonomy" id="1036808"/>
    <lineage>
        <taxon>Eukaryota</taxon>
        <taxon>Fungi</taxon>
        <taxon>Dikarya</taxon>
        <taxon>Basidiomycota</taxon>
        <taxon>Agaricomycotina</taxon>
        <taxon>Agaricomycetes</taxon>
        <taxon>Agaricomycetidae</taxon>
        <taxon>Boletales</taxon>
        <taxon>Sclerodermatineae</taxon>
        <taxon>Sclerodermataceae</taxon>
        <taxon>Scleroderma</taxon>
    </lineage>
</organism>
<keyword evidence="4 6" id="KW-0472">Membrane</keyword>
<feature type="region of interest" description="Disordered" evidence="5">
    <location>
        <begin position="389"/>
        <end position="408"/>
    </location>
</feature>
<dbReference type="HOGENOM" id="CLU_026460_0_0_1"/>
<evidence type="ECO:0000256" key="4">
    <source>
        <dbReference type="ARBA" id="ARBA00023136"/>
    </source>
</evidence>
<name>A0A0C3AAN0_9AGAM</name>
<evidence type="ECO:0000256" key="2">
    <source>
        <dbReference type="ARBA" id="ARBA00022692"/>
    </source>
</evidence>
<dbReference type="InterPro" id="IPR004776">
    <property type="entry name" value="Mem_transp_PIN-like"/>
</dbReference>
<dbReference type="EMBL" id="KN822004">
    <property type="protein sequence ID" value="KIM70838.1"/>
    <property type="molecule type" value="Genomic_DNA"/>
</dbReference>
<feature type="compositionally biased region" description="Low complexity" evidence="5">
    <location>
        <begin position="257"/>
        <end position="266"/>
    </location>
</feature>
<dbReference type="PANTHER" id="PTHR31794">
    <property type="entry name" value="AUXIN EFFLUX TRANSPORTER FAMILY PROTEIN (EUROFUNG)"/>
    <property type="match status" value="1"/>
</dbReference>
<gene>
    <name evidence="7" type="ORF">SCLCIDRAFT_1207007</name>
</gene>
<feature type="compositionally biased region" description="Basic and acidic residues" evidence="5">
    <location>
        <begin position="389"/>
        <end position="405"/>
    </location>
</feature>
<evidence type="ECO:0008006" key="9">
    <source>
        <dbReference type="Google" id="ProtNLM"/>
    </source>
</evidence>
<feature type="transmembrane region" description="Helical" evidence="6">
    <location>
        <begin position="604"/>
        <end position="624"/>
    </location>
</feature>
<feature type="transmembrane region" description="Helical" evidence="6">
    <location>
        <begin position="152"/>
        <end position="170"/>
    </location>
</feature>
<keyword evidence="3 6" id="KW-1133">Transmembrane helix</keyword>
<feature type="region of interest" description="Disordered" evidence="5">
    <location>
        <begin position="485"/>
        <end position="557"/>
    </location>
</feature>
<dbReference type="PANTHER" id="PTHR31794:SF2">
    <property type="entry name" value="AUXIN EFFLUX TRANSPORTER FAMILY PROTEIN (EUROFUNG)"/>
    <property type="match status" value="1"/>
</dbReference>
<feature type="compositionally biased region" description="Basic residues" evidence="5">
    <location>
        <begin position="231"/>
        <end position="241"/>
    </location>
</feature>
<feature type="transmembrane region" description="Helical" evidence="6">
    <location>
        <begin position="109"/>
        <end position="132"/>
    </location>
</feature>
<feature type="transmembrane region" description="Helical" evidence="6">
    <location>
        <begin position="12"/>
        <end position="33"/>
    </location>
</feature>
<dbReference type="InParanoid" id="A0A0C3AAN0"/>